<protein>
    <submittedName>
        <fullName evidence="1">Uncharacterized protein</fullName>
    </submittedName>
</protein>
<dbReference type="Proteomes" id="UP000003288">
    <property type="component" value="Unassembled WGS sequence"/>
</dbReference>
<accession>A0AAI9AG42</accession>
<organism evidence="1 2">
    <name type="scientific">Caminibacter mediatlanticus TB-2</name>
    <dbReference type="NCBI Taxonomy" id="391592"/>
    <lineage>
        <taxon>Bacteria</taxon>
        <taxon>Pseudomonadati</taxon>
        <taxon>Campylobacterota</taxon>
        <taxon>Epsilonproteobacteria</taxon>
        <taxon>Nautiliales</taxon>
        <taxon>Nautiliaceae</taxon>
        <taxon>Caminibacter</taxon>
    </lineage>
</organism>
<dbReference type="EMBL" id="ABCJ01000020">
    <property type="protein sequence ID" value="EDM22875.1"/>
    <property type="molecule type" value="Genomic_DNA"/>
</dbReference>
<feature type="non-terminal residue" evidence="1">
    <location>
        <position position="1"/>
    </location>
</feature>
<evidence type="ECO:0000313" key="1">
    <source>
        <dbReference type="EMBL" id="EDM22875.1"/>
    </source>
</evidence>
<dbReference type="AlphaFoldDB" id="A0AAI9AG42"/>
<reference evidence="1 2" key="1">
    <citation type="journal article" date="2011" name="Stand. Genomic Sci.">
        <title>Draft genome sequence of Caminibacter mediatlanticus strain TB-2, an epsilonproteobacterium isolated from a deep-sea hydrothermal vent.</title>
        <authorList>
            <person name="Giovannelli D."/>
            <person name="Ferriera S."/>
            <person name="Johnson J."/>
            <person name="Kravitz S."/>
            <person name="Perez-Rodriguez I."/>
            <person name="Ricci J."/>
            <person name="O'Brien C."/>
            <person name="Voordeckers J.W."/>
            <person name="Bini E."/>
            <person name="Vetriani C."/>
        </authorList>
    </citation>
    <scope>NUCLEOTIDE SEQUENCE [LARGE SCALE GENOMIC DNA]</scope>
    <source>
        <strain evidence="1 2">TB-2</strain>
    </source>
</reference>
<comment type="caution">
    <text evidence="1">The sequence shown here is derived from an EMBL/GenBank/DDBJ whole genome shotgun (WGS) entry which is preliminary data.</text>
</comment>
<gene>
    <name evidence="1" type="ORF">CMTB2_00244</name>
</gene>
<proteinExistence type="predicted"/>
<sequence length="23" mass="2689">YLVLNSINYYLDIVNAISEVEDE</sequence>
<evidence type="ECO:0000313" key="2">
    <source>
        <dbReference type="Proteomes" id="UP000003288"/>
    </source>
</evidence>
<name>A0AAI9AG42_9BACT</name>